<dbReference type="STRING" id="512564.MCRO_0551"/>
<feature type="binding site" description="in other chain" evidence="8">
    <location>
        <position position="125"/>
    </location>
    <ligand>
        <name>deamido-NAD(+)</name>
        <dbReference type="ChEBI" id="CHEBI:58437"/>
        <note>ligand shared between two neighboring subunits</note>
    </ligand>
</feature>
<dbReference type="GO" id="GO:0046872">
    <property type="term" value="F:metal ion binding"/>
    <property type="evidence" value="ECO:0007669"/>
    <property type="project" value="UniProtKB-KW"/>
</dbReference>
<evidence type="ECO:0000259" key="11">
    <source>
        <dbReference type="Pfam" id="PF02540"/>
    </source>
</evidence>
<evidence type="ECO:0000313" key="12">
    <source>
        <dbReference type="EMBL" id="ADE19614.1"/>
    </source>
</evidence>
<evidence type="ECO:0000313" key="13">
    <source>
        <dbReference type="Proteomes" id="UP000001845"/>
    </source>
</evidence>
<dbReference type="GO" id="GO:0008795">
    <property type="term" value="F:NAD+ synthase activity"/>
    <property type="evidence" value="ECO:0007669"/>
    <property type="project" value="UniProtKB-UniRule"/>
</dbReference>
<dbReference type="EC" id="6.3.1.5" evidence="8 10"/>
<keyword evidence="4 8" id="KW-0547">Nucleotide-binding</keyword>
<evidence type="ECO:0000256" key="3">
    <source>
        <dbReference type="ARBA" id="ARBA00022723"/>
    </source>
</evidence>
<dbReference type="PANTHER" id="PTHR23090:SF9">
    <property type="entry name" value="GLUTAMINE-DEPENDENT NAD(+) SYNTHETASE"/>
    <property type="match status" value="1"/>
</dbReference>
<dbReference type="OrthoDB" id="9803818at2"/>
<dbReference type="NCBIfam" id="NF010587">
    <property type="entry name" value="PRK13980.1"/>
    <property type="match status" value="1"/>
</dbReference>
<comment type="similarity">
    <text evidence="1 8 9">Belongs to the NAD synthetase family.</text>
</comment>
<evidence type="ECO:0000256" key="9">
    <source>
        <dbReference type="RuleBase" id="RU003811"/>
    </source>
</evidence>
<dbReference type="InterPro" id="IPR014729">
    <property type="entry name" value="Rossmann-like_a/b/a_fold"/>
</dbReference>
<dbReference type="Pfam" id="PF02540">
    <property type="entry name" value="NAD_synthase"/>
    <property type="match status" value="1"/>
</dbReference>
<feature type="domain" description="NAD/GMP synthase" evidence="11">
    <location>
        <begin position="23"/>
        <end position="252"/>
    </location>
</feature>
<reference evidence="13" key="1">
    <citation type="submission" date="2010-03" db="EMBL/GenBank/DDBJ databases">
        <title>The complete genome of Mycoplasma crocodyli MP145.</title>
        <authorList>
            <person name="Glass J.I."/>
            <person name="Durkin A.S."/>
            <person name="Hostetler J."/>
            <person name="Jackson J."/>
            <person name="Johnson J."/>
            <person name="May M.A."/>
            <person name="Paralanov V."/>
            <person name="Radune D."/>
            <person name="Szczypinski B."/>
            <person name="Brown D.R."/>
        </authorList>
    </citation>
    <scope>NUCLEOTIDE SEQUENCE [LARGE SCALE GENOMIC DNA]</scope>
    <source>
        <strain evidence="13">ATCC 51981 / MP145</strain>
    </source>
</reference>
<dbReference type="AlphaFoldDB" id="D5E5X7"/>
<comment type="function">
    <text evidence="8">Catalyzes the ATP-dependent amidation of deamido-NAD to form NAD. Uses ammonia as a nitrogen source.</text>
</comment>
<evidence type="ECO:0000256" key="5">
    <source>
        <dbReference type="ARBA" id="ARBA00022840"/>
    </source>
</evidence>
<dbReference type="GO" id="GO:0004359">
    <property type="term" value="F:glutaminase activity"/>
    <property type="evidence" value="ECO:0007669"/>
    <property type="project" value="InterPro"/>
</dbReference>
<dbReference type="GO" id="GO:0005737">
    <property type="term" value="C:cytoplasm"/>
    <property type="evidence" value="ECO:0007669"/>
    <property type="project" value="InterPro"/>
</dbReference>
<dbReference type="GO" id="GO:0005524">
    <property type="term" value="F:ATP binding"/>
    <property type="evidence" value="ECO:0007669"/>
    <property type="project" value="UniProtKB-UniRule"/>
</dbReference>
<sequence>MNKITKYVNEKRFYDEKVALQYIEYLADFIKNKVNDSGLKGAVVGISGGIDSALVAALAKKALGKNLIGVVMPINDMSFDFEDINELEKSLDLKFININLKETNETINKELKLNNSLAKANIMPRLRMTTLYAIAQENNSLVLGTDNKDEFHVGYFTKYGDGGVDLLPICHLTKGEVRYLSSLLNIPSRIINKKPSAGLWQGQNDEDEMGFNYDQLDYYLDFIEEPKKISRTIPENIVKKIEKMHNTSEHKRVGAYKPLDVEKFKQGE</sequence>
<feature type="binding site" description="in other chain" evidence="8">
    <location>
        <position position="158"/>
    </location>
    <ligand>
        <name>deamido-NAD(+)</name>
        <dbReference type="ChEBI" id="CHEBI:58437"/>
        <note>ligand shared between two neighboring subunits</note>
    </ligand>
</feature>
<dbReference type="PANTHER" id="PTHR23090">
    <property type="entry name" value="NH 3 /GLUTAMINE-DEPENDENT NAD + SYNTHETASE"/>
    <property type="match status" value="1"/>
</dbReference>
<dbReference type="HAMAP" id="MF_00193">
    <property type="entry name" value="NadE_ammonia_dep"/>
    <property type="match status" value="1"/>
</dbReference>
<keyword evidence="7 8" id="KW-0520">NAD</keyword>
<evidence type="ECO:0000256" key="7">
    <source>
        <dbReference type="ARBA" id="ARBA00023027"/>
    </source>
</evidence>
<evidence type="ECO:0000256" key="4">
    <source>
        <dbReference type="ARBA" id="ARBA00022741"/>
    </source>
</evidence>
<evidence type="ECO:0000256" key="6">
    <source>
        <dbReference type="ARBA" id="ARBA00022842"/>
    </source>
</evidence>
<dbReference type="SUPFAM" id="SSF52402">
    <property type="entry name" value="Adenine nucleotide alpha hydrolases-like"/>
    <property type="match status" value="1"/>
</dbReference>
<dbReference type="GO" id="GO:0003952">
    <property type="term" value="F:NAD+ synthase (glutamine-hydrolyzing) activity"/>
    <property type="evidence" value="ECO:0007669"/>
    <property type="project" value="InterPro"/>
</dbReference>
<feature type="binding site" evidence="8">
    <location>
        <position position="150"/>
    </location>
    <ligand>
        <name>Mg(2+)</name>
        <dbReference type="ChEBI" id="CHEBI:18420"/>
    </ligand>
</feature>
<evidence type="ECO:0000256" key="8">
    <source>
        <dbReference type="HAMAP-Rule" id="MF_00193"/>
    </source>
</evidence>
<keyword evidence="3 8" id="KW-0479">Metal-binding</keyword>
<dbReference type="Proteomes" id="UP000001845">
    <property type="component" value="Chromosome"/>
</dbReference>
<feature type="binding site" description="in other chain" evidence="8">
    <location>
        <begin position="250"/>
        <end position="251"/>
    </location>
    <ligand>
        <name>deamido-NAD(+)</name>
        <dbReference type="ChEBI" id="CHEBI:58437"/>
        <note>ligand shared between two neighboring subunits</note>
    </ligand>
</feature>
<reference key="2">
    <citation type="submission" date="2010-03" db="EMBL/GenBank/DDBJ databases">
        <authorList>
            <person name="Ma Z."/>
            <person name="Wang X."/>
            <person name="Liu H."/>
        </authorList>
    </citation>
    <scope>NUCLEOTIDE SEQUENCE</scope>
    <source>
        <strain>MP145</strain>
    </source>
</reference>
<keyword evidence="6 8" id="KW-0460">Magnesium</keyword>
<dbReference type="UniPathway" id="UPA00253">
    <property type="reaction ID" value="UER00333"/>
</dbReference>
<evidence type="ECO:0000256" key="2">
    <source>
        <dbReference type="ARBA" id="ARBA00022598"/>
    </source>
</evidence>
<dbReference type="GO" id="GO:0009435">
    <property type="term" value="P:NAD+ biosynthetic process"/>
    <property type="evidence" value="ECO:0007669"/>
    <property type="project" value="UniProtKB-UniRule"/>
</dbReference>
<feature type="binding site" evidence="8">
    <location>
        <begin position="45"/>
        <end position="52"/>
    </location>
    <ligand>
        <name>ATP</name>
        <dbReference type="ChEBI" id="CHEBI:30616"/>
    </ligand>
</feature>
<feature type="binding site" evidence="8">
    <location>
        <position position="196"/>
    </location>
    <ligand>
        <name>ATP</name>
        <dbReference type="ChEBI" id="CHEBI:30616"/>
    </ligand>
</feature>
<evidence type="ECO:0000256" key="1">
    <source>
        <dbReference type="ARBA" id="ARBA00005859"/>
    </source>
</evidence>
<protein>
    <recommendedName>
        <fullName evidence="8 10">NH(3)-dependent NAD(+) synthetase</fullName>
        <ecNumber evidence="8 10">6.3.1.5</ecNumber>
    </recommendedName>
</protein>
<keyword evidence="2 8" id="KW-0436">Ligase</keyword>
<dbReference type="eggNOG" id="COG0171">
    <property type="taxonomic scope" value="Bacteria"/>
</dbReference>
<proteinExistence type="inferred from homology"/>
<dbReference type="Gene3D" id="3.40.50.620">
    <property type="entry name" value="HUPs"/>
    <property type="match status" value="1"/>
</dbReference>
<dbReference type="KEGG" id="mcd:MCRO_0551"/>
<keyword evidence="13" id="KW-1185">Reference proteome</keyword>
<feature type="binding site" evidence="8">
    <location>
        <position position="51"/>
    </location>
    <ligand>
        <name>Mg(2+)</name>
        <dbReference type="ChEBI" id="CHEBI:18420"/>
    </ligand>
</feature>
<gene>
    <name evidence="8 12" type="primary">nadE</name>
    <name evidence="12" type="ordered locus">MCRO_0551</name>
</gene>
<comment type="pathway">
    <text evidence="8">Cofactor biosynthesis; NAD(+) biosynthesis; NAD(+) from deamido-NAD(+) (ammonia route): step 1/1.</text>
</comment>
<comment type="catalytic activity">
    <reaction evidence="8 10">
        <text>deamido-NAD(+) + NH4(+) + ATP = AMP + diphosphate + NAD(+) + H(+)</text>
        <dbReference type="Rhea" id="RHEA:21188"/>
        <dbReference type="ChEBI" id="CHEBI:15378"/>
        <dbReference type="ChEBI" id="CHEBI:28938"/>
        <dbReference type="ChEBI" id="CHEBI:30616"/>
        <dbReference type="ChEBI" id="CHEBI:33019"/>
        <dbReference type="ChEBI" id="CHEBI:57540"/>
        <dbReference type="ChEBI" id="CHEBI:58437"/>
        <dbReference type="ChEBI" id="CHEBI:456215"/>
        <dbReference type="EC" id="6.3.1.5"/>
    </reaction>
</comment>
<keyword evidence="5 8" id="KW-0067">ATP-binding</keyword>
<reference evidence="12 13" key="3">
    <citation type="journal article" date="2011" name="J. Bacteriol.">
        <title>Genome sequences of Mycoplasma alligatoris A21JP2T and Mycoplasma crocodyli MP145T.</title>
        <authorList>
            <person name="Brown D.R."/>
            <person name="Farmerie W.G."/>
            <person name="May M."/>
            <person name="Benders G.A."/>
            <person name="Durkin A.S."/>
            <person name="Hlavinka K."/>
            <person name="Hostetler J."/>
            <person name="Jackson J."/>
            <person name="Johnson J."/>
            <person name="Miller R.H."/>
            <person name="Paralanov V."/>
            <person name="Radune D."/>
            <person name="Szczypinski B."/>
            <person name="Glass J.I."/>
        </authorList>
    </citation>
    <scope>NUCLEOTIDE SEQUENCE [LARGE SCALE GENOMIC DNA]</scope>
    <source>
        <strain evidence="13">ATCC 51981 / MP145</strain>
    </source>
</reference>
<organism evidence="12 13">
    <name type="scientific">Mycoplasma crocodyli (strain ATCC 51981 / MP145)</name>
    <dbReference type="NCBI Taxonomy" id="512564"/>
    <lineage>
        <taxon>Bacteria</taxon>
        <taxon>Bacillati</taxon>
        <taxon>Mycoplasmatota</taxon>
        <taxon>Mollicutes</taxon>
        <taxon>Mycoplasmataceae</taxon>
        <taxon>Mycoplasma</taxon>
    </lineage>
</organism>
<dbReference type="InterPro" id="IPR003694">
    <property type="entry name" value="NAD_synthase"/>
</dbReference>
<dbReference type="RefSeq" id="WP_013054391.1">
    <property type="nucleotide sequence ID" value="NC_014014.1"/>
</dbReference>
<name>D5E5X7_MYCCM</name>
<dbReference type="InterPro" id="IPR022310">
    <property type="entry name" value="NAD/GMP_synthase"/>
</dbReference>
<accession>D5E5X7</accession>
<dbReference type="NCBIfam" id="TIGR00552">
    <property type="entry name" value="nadE"/>
    <property type="match status" value="1"/>
</dbReference>
<feature type="binding site" evidence="8">
    <location>
        <position position="145"/>
    </location>
    <ligand>
        <name>ATP</name>
        <dbReference type="ChEBI" id="CHEBI:30616"/>
    </ligand>
</feature>
<feature type="binding site" evidence="8">
    <location>
        <position position="165"/>
    </location>
    <ligand>
        <name>deamido-NAD(+)</name>
        <dbReference type="ChEBI" id="CHEBI:58437"/>
        <note>ligand shared between two neighboring subunits</note>
    </ligand>
</feature>
<evidence type="ECO:0000256" key="10">
    <source>
        <dbReference type="RuleBase" id="RU003812"/>
    </source>
</evidence>
<dbReference type="CDD" id="cd00553">
    <property type="entry name" value="NAD_synthase"/>
    <property type="match status" value="1"/>
</dbReference>
<dbReference type="EMBL" id="CP001991">
    <property type="protein sequence ID" value="ADE19614.1"/>
    <property type="molecule type" value="Genomic_DNA"/>
</dbReference>
<dbReference type="InterPro" id="IPR022926">
    <property type="entry name" value="NH(3)-dep_NAD(+)_synth"/>
</dbReference>
<feature type="binding site" evidence="8">
    <location>
        <position position="174"/>
    </location>
    <ligand>
        <name>ATP</name>
        <dbReference type="ChEBI" id="CHEBI:30616"/>
    </ligand>
</feature>
<comment type="subunit">
    <text evidence="8">Homodimer.</text>
</comment>
<dbReference type="HOGENOM" id="CLU_059327_1_1_14"/>